<comment type="caution">
    <text evidence="1">The sequence shown here is derived from an EMBL/GenBank/DDBJ whole genome shotgun (WGS) entry which is preliminary data.</text>
</comment>
<dbReference type="Proteomes" id="UP000019202">
    <property type="component" value="Unassembled WGS sequence"/>
</dbReference>
<dbReference type="AlphaFoldDB" id="W1IRK0"/>
<dbReference type="STRING" id="1427518.XSR1_100103"/>
<gene>
    <name evidence="1" type="ORF">XSR1_100103</name>
</gene>
<dbReference type="EMBL" id="CBXF010000002">
    <property type="protein sequence ID" value="CDL81059.1"/>
    <property type="molecule type" value="Genomic_DNA"/>
</dbReference>
<sequence>MITSLINRGITVSPTDLAKEFVSMYGRSGLGRVRTILSQNEIKVTERELALVHGHCMTMYNRICRKLNQDYFEPEQLATIYPLEKASA</sequence>
<organism evidence="1 2">
    <name type="scientific">Xenorhabdus szentirmaii DSM 16338</name>
    <dbReference type="NCBI Taxonomy" id="1427518"/>
    <lineage>
        <taxon>Bacteria</taxon>
        <taxon>Pseudomonadati</taxon>
        <taxon>Pseudomonadota</taxon>
        <taxon>Gammaproteobacteria</taxon>
        <taxon>Enterobacterales</taxon>
        <taxon>Morganellaceae</taxon>
        <taxon>Xenorhabdus</taxon>
    </lineage>
</organism>
<keyword evidence="2" id="KW-1185">Reference proteome</keyword>
<name>W1IRK0_9GAMM</name>
<protein>
    <submittedName>
        <fullName evidence="1">Uncharacterized protein</fullName>
    </submittedName>
</protein>
<evidence type="ECO:0000313" key="2">
    <source>
        <dbReference type="Proteomes" id="UP000019202"/>
    </source>
</evidence>
<reference evidence="1" key="1">
    <citation type="submission" date="2013-11" db="EMBL/GenBank/DDBJ databases">
        <title>Draft genome sequence and annotation of the entomopathogenic bacteria, Xenorhabdus cabanillasi strain JM26 and Xenorhabdus szentirmai strain DSM 16338.</title>
        <authorList>
            <person name="Gualtieri M."/>
            <person name="Ogier J.C."/>
            <person name="Pages S."/>
            <person name="Givaudan A."/>
            <person name="Gaudriault S."/>
        </authorList>
    </citation>
    <scope>NUCLEOTIDE SEQUENCE [LARGE SCALE GENOMIC DNA]</scope>
    <source>
        <strain evidence="1">DSM 16338</strain>
    </source>
</reference>
<evidence type="ECO:0000313" key="1">
    <source>
        <dbReference type="EMBL" id="CDL81059.1"/>
    </source>
</evidence>
<accession>W1IRK0</accession>
<proteinExistence type="predicted"/>